<evidence type="ECO:0000313" key="8">
    <source>
        <dbReference type="EMBL" id="KAA3459427.1"/>
    </source>
</evidence>
<dbReference type="PANTHER" id="PTHR47067:SF7">
    <property type="entry name" value="TPX2 (TARGETING PROTEIN FOR XKLP2) PROTEIN FAMILY"/>
    <property type="match status" value="1"/>
</dbReference>
<keyword evidence="3" id="KW-0963">Cytoplasm</keyword>
<sequence length="605" mass="67778">MGDSTCLMQPFSYTAGLPNEAKEGNPIHGLGQSISFGRFMSESLAWEKWSTFSHNKYVEEAERYARPGSVAQKKAFFEAHYKTLAARKAAALLEQANAAAATNATESEAQNPNPQMAETGSIYDCKENNSEFVKVQSSSVDEPQVLLENNMKNEAFEKNGVVVDKAEITDLEVKETIQVKNNCVKVNQSRLLGDDKELELSEGTQMEKPLLKVKKVRHLWVKVRLHFAPSTKKWFFNRKWGGKTNEDEFEVTSKMKPSQSSSKVFANARTSNMPSSPAKFKAPLRPNNGNNLTPMTKKSAMDISERKRSTPKSSHKSINFTHAKEFSKFTSTIIRKIDGSRIDSNSKASKECPTPLRTPNQVSISGKPKQSSATPWTENRSARTPVNSSASVSKTARGKWNFLPTDCSKILSACRNKSQSPGIFASFNLRTEERAARRKQARLSNINYLFYIYCVVRGAKMQASVYSTGGFVRLEEKFNVIQEQKVQEQTTLKEKAGTEFKKLRQSFCFKARPLPDFYKERTPKDQIQKVPLTKPESPGIGRKSTPCKASIVESKSSVPPHRKSSIKNNCFMHVSEKKNRTSARSLSLRIAMSAHENTSPNIQHA</sequence>
<feature type="region of interest" description="Disordered" evidence="6">
    <location>
        <begin position="269"/>
        <end position="316"/>
    </location>
</feature>
<organism evidence="8 9">
    <name type="scientific">Gossypium australe</name>
    <dbReference type="NCBI Taxonomy" id="47621"/>
    <lineage>
        <taxon>Eukaryota</taxon>
        <taxon>Viridiplantae</taxon>
        <taxon>Streptophyta</taxon>
        <taxon>Embryophyta</taxon>
        <taxon>Tracheophyta</taxon>
        <taxon>Spermatophyta</taxon>
        <taxon>Magnoliopsida</taxon>
        <taxon>eudicotyledons</taxon>
        <taxon>Gunneridae</taxon>
        <taxon>Pentapetalae</taxon>
        <taxon>rosids</taxon>
        <taxon>malvids</taxon>
        <taxon>Malvales</taxon>
        <taxon>Malvaceae</taxon>
        <taxon>Malvoideae</taxon>
        <taxon>Gossypium</taxon>
    </lineage>
</organism>
<dbReference type="PANTHER" id="PTHR47067">
    <property type="entry name" value="TPX2 (TARGETING PROTEIN FOR XKLP2) PROTEIN FAMILY-RELATED"/>
    <property type="match status" value="1"/>
</dbReference>
<dbReference type="InterPro" id="IPR027329">
    <property type="entry name" value="TPX2_C"/>
</dbReference>
<evidence type="ECO:0000256" key="4">
    <source>
        <dbReference type="ARBA" id="ARBA00022701"/>
    </source>
</evidence>
<feature type="compositionally biased region" description="Polar residues" evidence="6">
    <location>
        <begin position="287"/>
        <end position="296"/>
    </location>
</feature>
<feature type="compositionally biased region" description="Polar residues" evidence="6">
    <location>
        <begin position="357"/>
        <end position="391"/>
    </location>
</feature>
<keyword evidence="5" id="KW-0206">Cytoskeleton</keyword>
<reference evidence="9" key="1">
    <citation type="journal article" date="2019" name="Plant Biotechnol. J.">
        <title>Genome sequencing of the Australian wild diploid species Gossypium australe highlights disease resistance and delayed gland morphogenesis.</title>
        <authorList>
            <person name="Cai Y."/>
            <person name="Cai X."/>
            <person name="Wang Q."/>
            <person name="Wang P."/>
            <person name="Zhang Y."/>
            <person name="Cai C."/>
            <person name="Xu Y."/>
            <person name="Wang K."/>
            <person name="Zhou Z."/>
            <person name="Wang C."/>
            <person name="Geng S."/>
            <person name="Li B."/>
            <person name="Dong Q."/>
            <person name="Hou Y."/>
            <person name="Wang H."/>
            <person name="Ai P."/>
            <person name="Liu Z."/>
            <person name="Yi F."/>
            <person name="Sun M."/>
            <person name="An G."/>
            <person name="Cheng J."/>
            <person name="Zhang Y."/>
            <person name="Shi Q."/>
            <person name="Xie Y."/>
            <person name="Shi X."/>
            <person name="Chang Y."/>
            <person name="Huang F."/>
            <person name="Chen Y."/>
            <person name="Hong S."/>
            <person name="Mi L."/>
            <person name="Sun Q."/>
            <person name="Zhang L."/>
            <person name="Zhou B."/>
            <person name="Peng R."/>
            <person name="Zhang X."/>
            <person name="Liu F."/>
        </authorList>
    </citation>
    <scope>NUCLEOTIDE SEQUENCE [LARGE SCALE GENOMIC DNA]</scope>
    <source>
        <strain evidence="9">cv. PA1801</strain>
    </source>
</reference>
<evidence type="ECO:0000313" key="9">
    <source>
        <dbReference type="Proteomes" id="UP000325315"/>
    </source>
</evidence>
<dbReference type="OrthoDB" id="621651at2759"/>
<feature type="compositionally biased region" description="Basic and acidic residues" evidence="6">
    <location>
        <begin position="299"/>
        <end position="308"/>
    </location>
</feature>
<proteinExistence type="inferred from homology"/>
<gene>
    <name evidence="8" type="ORF">EPI10_013920</name>
</gene>
<feature type="domain" description="TPX2 C-terminal" evidence="7">
    <location>
        <begin position="473"/>
        <end position="530"/>
    </location>
</feature>
<dbReference type="EMBL" id="SMMG02000010">
    <property type="protein sequence ID" value="KAA3459427.1"/>
    <property type="molecule type" value="Genomic_DNA"/>
</dbReference>
<dbReference type="Pfam" id="PF06886">
    <property type="entry name" value="TPX2"/>
    <property type="match status" value="1"/>
</dbReference>
<keyword evidence="9" id="KW-1185">Reference proteome</keyword>
<protein>
    <submittedName>
        <fullName evidence="8">Protein WVD2-like 7</fullName>
    </submittedName>
</protein>
<feature type="region of interest" description="Disordered" evidence="6">
    <location>
        <begin position="341"/>
        <end position="391"/>
    </location>
</feature>
<evidence type="ECO:0000256" key="3">
    <source>
        <dbReference type="ARBA" id="ARBA00022490"/>
    </source>
</evidence>
<comment type="similarity">
    <text evidence="2">Belongs to the TPX2 family.</text>
</comment>
<dbReference type="AlphaFoldDB" id="A0A5B6UR60"/>
<name>A0A5B6UR60_9ROSI</name>
<comment type="caution">
    <text evidence="8">The sequence shown here is derived from an EMBL/GenBank/DDBJ whole genome shotgun (WGS) entry which is preliminary data.</text>
</comment>
<dbReference type="GO" id="GO:0005874">
    <property type="term" value="C:microtubule"/>
    <property type="evidence" value="ECO:0007669"/>
    <property type="project" value="UniProtKB-KW"/>
</dbReference>
<evidence type="ECO:0000259" key="7">
    <source>
        <dbReference type="Pfam" id="PF06886"/>
    </source>
</evidence>
<evidence type="ECO:0000256" key="6">
    <source>
        <dbReference type="SAM" id="MobiDB-lite"/>
    </source>
</evidence>
<comment type="subcellular location">
    <subcellularLocation>
        <location evidence="1">Cytoplasm</location>
        <location evidence="1">Cytoskeleton</location>
    </subcellularLocation>
</comment>
<dbReference type="Proteomes" id="UP000325315">
    <property type="component" value="Unassembled WGS sequence"/>
</dbReference>
<keyword evidence="4" id="KW-0493">Microtubule</keyword>
<accession>A0A5B6UR60</accession>
<dbReference type="InterPro" id="IPR044216">
    <property type="entry name" value="WDL7"/>
</dbReference>
<evidence type="ECO:0000256" key="5">
    <source>
        <dbReference type="ARBA" id="ARBA00023212"/>
    </source>
</evidence>
<evidence type="ECO:0000256" key="2">
    <source>
        <dbReference type="ARBA" id="ARBA00005885"/>
    </source>
</evidence>
<evidence type="ECO:0000256" key="1">
    <source>
        <dbReference type="ARBA" id="ARBA00004245"/>
    </source>
</evidence>